<gene>
    <name evidence="2" type="ORF">GLOTRDRAFT_97277</name>
</gene>
<evidence type="ECO:0000256" key="1">
    <source>
        <dbReference type="SAM" id="MobiDB-lite"/>
    </source>
</evidence>
<dbReference type="GeneID" id="19309989"/>
<dbReference type="RefSeq" id="XP_007871526.1">
    <property type="nucleotide sequence ID" value="XM_007873335.1"/>
</dbReference>
<evidence type="ECO:0000313" key="3">
    <source>
        <dbReference type="Proteomes" id="UP000030669"/>
    </source>
</evidence>
<keyword evidence="3" id="KW-1185">Reference proteome</keyword>
<dbReference type="KEGG" id="gtr:GLOTRDRAFT_97277"/>
<feature type="region of interest" description="Disordered" evidence="1">
    <location>
        <begin position="126"/>
        <end position="184"/>
    </location>
</feature>
<proteinExistence type="predicted"/>
<feature type="compositionally biased region" description="Polar residues" evidence="1">
    <location>
        <begin position="129"/>
        <end position="150"/>
    </location>
</feature>
<dbReference type="AlphaFoldDB" id="S7PRM5"/>
<evidence type="ECO:0000313" key="2">
    <source>
        <dbReference type="EMBL" id="EPQ50017.1"/>
    </source>
</evidence>
<name>S7PRM5_GLOTA</name>
<dbReference type="HOGENOM" id="CLU_769689_0_0_1"/>
<organism evidence="2 3">
    <name type="scientific">Gloeophyllum trabeum (strain ATCC 11539 / FP-39264 / Madison 617)</name>
    <name type="common">Brown rot fungus</name>
    <dbReference type="NCBI Taxonomy" id="670483"/>
    <lineage>
        <taxon>Eukaryota</taxon>
        <taxon>Fungi</taxon>
        <taxon>Dikarya</taxon>
        <taxon>Basidiomycota</taxon>
        <taxon>Agaricomycotina</taxon>
        <taxon>Agaricomycetes</taxon>
        <taxon>Gloeophyllales</taxon>
        <taxon>Gloeophyllaceae</taxon>
        <taxon>Gloeophyllum</taxon>
    </lineage>
</organism>
<dbReference type="EMBL" id="KB469401">
    <property type="protein sequence ID" value="EPQ50017.1"/>
    <property type="molecule type" value="Genomic_DNA"/>
</dbReference>
<accession>S7PRM5</accession>
<feature type="compositionally biased region" description="Acidic residues" evidence="1">
    <location>
        <begin position="163"/>
        <end position="179"/>
    </location>
</feature>
<dbReference type="Proteomes" id="UP000030669">
    <property type="component" value="Unassembled WGS sequence"/>
</dbReference>
<dbReference type="OrthoDB" id="3049502at2759"/>
<sequence>MAPQQLLRSIPSDIPPYESDAWSERVKLRFLSYDLNPRNLESPVYALSDKTLTGLLHPFRHLVDNWPQATLSLPKRKFIRMTQDLYDEAAKKQPFIPGRPKYDLRTRSFELEELEDANAGIEAGHELSTEQQNAGSSSGKQLSQTNSQQPLVAKNESRGALDDGSDLEDATDEDDDDDNFSIASGASRAEDKNVTDIVDFAWAYRIEFDMQKPSQQLMPRPTVGAESDAAAKARRYAAAHKLYKGLFLIYDGLIFIEEDKGILLGDEHTDRMVVRSVSGTFWRWAQFSRHEIPIFHIPGGSLKKSPVRASLATEVKKNAQVVAKWEVQPVFEEGTPESDAALTAMRAQALQNLEEFSPSMRKGKTPLWS</sequence>
<reference evidence="2 3" key="1">
    <citation type="journal article" date="2012" name="Science">
        <title>The Paleozoic origin of enzymatic lignin decomposition reconstructed from 31 fungal genomes.</title>
        <authorList>
            <person name="Floudas D."/>
            <person name="Binder M."/>
            <person name="Riley R."/>
            <person name="Barry K."/>
            <person name="Blanchette R.A."/>
            <person name="Henrissat B."/>
            <person name="Martinez A.T."/>
            <person name="Otillar R."/>
            <person name="Spatafora J.W."/>
            <person name="Yadav J.S."/>
            <person name="Aerts A."/>
            <person name="Benoit I."/>
            <person name="Boyd A."/>
            <person name="Carlson A."/>
            <person name="Copeland A."/>
            <person name="Coutinho P.M."/>
            <person name="de Vries R.P."/>
            <person name="Ferreira P."/>
            <person name="Findley K."/>
            <person name="Foster B."/>
            <person name="Gaskell J."/>
            <person name="Glotzer D."/>
            <person name="Gorecki P."/>
            <person name="Heitman J."/>
            <person name="Hesse C."/>
            <person name="Hori C."/>
            <person name="Igarashi K."/>
            <person name="Jurgens J.A."/>
            <person name="Kallen N."/>
            <person name="Kersten P."/>
            <person name="Kohler A."/>
            <person name="Kuees U."/>
            <person name="Kumar T.K.A."/>
            <person name="Kuo A."/>
            <person name="LaButti K."/>
            <person name="Larrondo L.F."/>
            <person name="Lindquist E."/>
            <person name="Ling A."/>
            <person name="Lombard V."/>
            <person name="Lucas S."/>
            <person name="Lundell T."/>
            <person name="Martin R."/>
            <person name="McLaughlin D.J."/>
            <person name="Morgenstern I."/>
            <person name="Morin E."/>
            <person name="Murat C."/>
            <person name="Nagy L.G."/>
            <person name="Nolan M."/>
            <person name="Ohm R.A."/>
            <person name="Patyshakuliyeva A."/>
            <person name="Rokas A."/>
            <person name="Ruiz-Duenas F.J."/>
            <person name="Sabat G."/>
            <person name="Salamov A."/>
            <person name="Samejima M."/>
            <person name="Schmutz J."/>
            <person name="Slot J.C."/>
            <person name="St John F."/>
            <person name="Stenlid J."/>
            <person name="Sun H."/>
            <person name="Sun S."/>
            <person name="Syed K."/>
            <person name="Tsang A."/>
            <person name="Wiebenga A."/>
            <person name="Young D."/>
            <person name="Pisabarro A."/>
            <person name="Eastwood D.C."/>
            <person name="Martin F."/>
            <person name="Cullen D."/>
            <person name="Grigoriev I.V."/>
            <person name="Hibbett D.S."/>
        </authorList>
    </citation>
    <scope>NUCLEOTIDE SEQUENCE [LARGE SCALE GENOMIC DNA]</scope>
    <source>
        <strain evidence="2 3">ATCC 11539</strain>
    </source>
</reference>
<protein>
    <submittedName>
        <fullName evidence="2">Uncharacterized protein</fullName>
    </submittedName>
</protein>